<protein>
    <submittedName>
        <fullName evidence="1">Uncharacterized protein</fullName>
    </submittedName>
</protein>
<keyword evidence="2" id="KW-1185">Reference proteome</keyword>
<gene>
    <name evidence="1" type="ORF">DPMN_135723</name>
</gene>
<dbReference type="Proteomes" id="UP000828390">
    <property type="component" value="Unassembled WGS sequence"/>
</dbReference>
<organism evidence="1 2">
    <name type="scientific">Dreissena polymorpha</name>
    <name type="common">Zebra mussel</name>
    <name type="synonym">Mytilus polymorpha</name>
    <dbReference type="NCBI Taxonomy" id="45954"/>
    <lineage>
        <taxon>Eukaryota</taxon>
        <taxon>Metazoa</taxon>
        <taxon>Spiralia</taxon>
        <taxon>Lophotrochozoa</taxon>
        <taxon>Mollusca</taxon>
        <taxon>Bivalvia</taxon>
        <taxon>Autobranchia</taxon>
        <taxon>Heteroconchia</taxon>
        <taxon>Euheterodonta</taxon>
        <taxon>Imparidentia</taxon>
        <taxon>Neoheterodontei</taxon>
        <taxon>Myida</taxon>
        <taxon>Dreissenoidea</taxon>
        <taxon>Dreissenidae</taxon>
        <taxon>Dreissena</taxon>
    </lineage>
</organism>
<reference evidence="1" key="2">
    <citation type="submission" date="2020-11" db="EMBL/GenBank/DDBJ databases">
        <authorList>
            <person name="McCartney M.A."/>
            <person name="Auch B."/>
            <person name="Kono T."/>
            <person name="Mallez S."/>
            <person name="Becker A."/>
            <person name="Gohl D.M."/>
            <person name="Silverstein K.A.T."/>
            <person name="Koren S."/>
            <person name="Bechman K.B."/>
            <person name="Herman A."/>
            <person name="Abrahante J.E."/>
            <person name="Garbe J."/>
        </authorList>
    </citation>
    <scope>NUCLEOTIDE SEQUENCE</scope>
    <source>
        <strain evidence="1">Duluth1</strain>
        <tissue evidence="1">Whole animal</tissue>
    </source>
</reference>
<accession>A0A9D4FYA6</accession>
<proteinExistence type="predicted"/>
<sequence>MKDSDKRSAEEKTFRTELLKSVRVDRTPDRVHILMPMTQKAFMEMEEDGKGVMDCRCFQSEIAFSVLIELIRCVGSYLWAIVHIVVLCRKLTVVSL</sequence>
<evidence type="ECO:0000313" key="1">
    <source>
        <dbReference type="EMBL" id="KAH3807384.1"/>
    </source>
</evidence>
<comment type="caution">
    <text evidence="1">The sequence shown here is derived from an EMBL/GenBank/DDBJ whole genome shotgun (WGS) entry which is preliminary data.</text>
</comment>
<dbReference type="EMBL" id="JAIWYP010000006">
    <property type="protein sequence ID" value="KAH3807384.1"/>
    <property type="molecule type" value="Genomic_DNA"/>
</dbReference>
<name>A0A9D4FYA6_DREPO</name>
<reference evidence="1" key="1">
    <citation type="journal article" date="2019" name="bioRxiv">
        <title>The Genome of the Zebra Mussel, Dreissena polymorpha: A Resource for Invasive Species Research.</title>
        <authorList>
            <person name="McCartney M.A."/>
            <person name="Auch B."/>
            <person name="Kono T."/>
            <person name="Mallez S."/>
            <person name="Zhang Y."/>
            <person name="Obille A."/>
            <person name="Becker A."/>
            <person name="Abrahante J.E."/>
            <person name="Garbe J."/>
            <person name="Badalamenti J.P."/>
            <person name="Herman A."/>
            <person name="Mangelson H."/>
            <person name="Liachko I."/>
            <person name="Sullivan S."/>
            <person name="Sone E.D."/>
            <person name="Koren S."/>
            <person name="Silverstein K.A.T."/>
            <person name="Beckman K.B."/>
            <person name="Gohl D.M."/>
        </authorList>
    </citation>
    <scope>NUCLEOTIDE SEQUENCE</scope>
    <source>
        <strain evidence="1">Duluth1</strain>
        <tissue evidence="1">Whole animal</tissue>
    </source>
</reference>
<dbReference type="AlphaFoldDB" id="A0A9D4FYA6"/>
<evidence type="ECO:0000313" key="2">
    <source>
        <dbReference type="Proteomes" id="UP000828390"/>
    </source>
</evidence>